<name>A0A6B3L7L2_9BACT</name>
<sequence>MKPQLILITLLSVILLSTSQASIVSTPEPFIITSPNGQATLKYIPNPKAYRSLTVAHRLTPKGKLKEVWRASGLNLGKRSTHISNCGRYLAVRGSANFTADFDVQKKTNSETLITFVRDGQSFKTHTADTLIKDWSLVEERFAGTAYNFHPFEQTTPNGFSNETFFMTLIDGTCYHFDYTTGEIVASGTDRGAKGYWAQEKEGIKRGLQILHTNNKIKQFEEEFEFSGTRATSSCDRPTSSHIELCNEGANWRTVMLLKDSKAPEIVVVHSYIPLTNDHKAILNLTPQDLLAVIDLVKANQQVRAKLQEHEAFGFELFMQGDRFHWNQIALNRALLQSGKAISETDLTDWVGIYVNDDTYRGENEREYLFLNRKTGELLELEDDE</sequence>
<protein>
    <submittedName>
        <fullName evidence="1">Uncharacterized protein</fullName>
    </submittedName>
</protein>
<dbReference type="AlphaFoldDB" id="A0A6B3L7L2"/>
<evidence type="ECO:0000313" key="1">
    <source>
        <dbReference type="EMBL" id="QQL44451.1"/>
    </source>
</evidence>
<dbReference type="RefSeq" id="WP_235203404.1">
    <property type="nucleotide sequence ID" value="NZ_CP066776.1"/>
</dbReference>
<organism evidence="1 2">
    <name type="scientific">Sulfuriroseicoccus oceanibius</name>
    <dbReference type="NCBI Taxonomy" id="2707525"/>
    <lineage>
        <taxon>Bacteria</taxon>
        <taxon>Pseudomonadati</taxon>
        <taxon>Verrucomicrobiota</taxon>
        <taxon>Verrucomicrobiia</taxon>
        <taxon>Verrucomicrobiales</taxon>
        <taxon>Verrucomicrobiaceae</taxon>
        <taxon>Sulfuriroseicoccus</taxon>
    </lineage>
</organism>
<proteinExistence type="predicted"/>
<gene>
    <name evidence="1" type="ORF">G3M56_011225</name>
</gene>
<dbReference type="Proteomes" id="UP000475117">
    <property type="component" value="Chromosome"/>
</dbReference>
<evidence type="ECO:0000313" key="2">
    <source>
        <dbReference type="Proteomes" id="UP000475117"/>
    </source>
</evidence>
<keyword evidence="2" id="KW-1185">Reference proteome</keyword>
<reference evidence="1 2" key="1">
    <citation type="submission" date="2020-12" db="EMBL/GenBank/DDBJ databases">
        <title>Sulforoseuscoccus oceanibium gen. nov., sp. nov., a representative of the phylum Verrucomicrobia with special cytoplasmic membrane, and proposal of Sulforoseuscoccusaceae fam. nov.</title>
        <authorList>
            <person name="Xi F."/>
        </authorList>
    </citation>
    <scope>NUCLEOTIDE SEQUENCE [LARGE SCALE GENOMIC DNA]</scope>
    <source>
        <strain evidence="1 2">T37</strain>
    </source>
</reference>
<dbReference type="KEGG" id="soa:G3M56_011225"/>
<accession>A0A6B3L7L2</accession>
<dbReference type="EMBL" id="CP066776">
    <property type="protein sequence ID" value="QQL44451.1"/>
    <property type="molecule type" value="Genomic_DNA"/>
</dbReference>